<keyword evidence="5 13" id="KW-0812">Transmembrane</keyword>
<keyword evidence="11 13" id="KW-0739">Sodium transport</keyword>
<evidence type="ECO:0000256" key="2">
    <source>
        <dbReference type="ARBA" id="ARBA00007193"/>
    </source>
</evidence>
<keyword evidence="6 15" id="KW-1133">Transmembrane helix</keyword>
<keyword evidence="10" id="KW-0325">Glycoprotein</keyword>
<keyword evidence="9 15" id="KW-0472">Membrane</keyword>
<keyword evidence="19" id="KW-1185">Reference proteome</keyword>
<evidence type="ECO:0000256" key="15">
    <source>
        <dbReference type="SAM" id="Phobius"/>
    </source>
</evidence>
<dbReference type="OrthoDB" id="5874059at2759"/>
<gene>
    <name evidence="16" type="ORF">BXYJ_LOCUS3247</name>
</gene>
<reference evidence="20" key="1">
    <citation type="submission" date="2016-11" db="UniProtKB">
        <authorList>
            <consortium name="WormBaseParasite"/>
        </authorList>
    </citation>
    <scope>IDENTIFICATION</scope>
</reference>
<dbReference type="eggNOG" id="KOG4294">
    <property type="taxonomic scope" value="Eukaryota"/>
</dbReference>
<accession>A0A1I7SCS9</accession>
<dbReference type="WBParaSite" id="BXY_1083200.1">
    <property type="protein sequence ID" value="BXY_1083200.1"/>
    <property type="gene ID" value="BXY_1083200"/>
</dbReference>
<feature type="region of interest" description="Disordered" evidence="14">
    <location>
        <begin position="530"/>
        <end position="575"/>
    </location>
</feature>
<dbReference type="PANTHER" id="PTHR11690">
    <property type="entry name" value="AMILORIDE-SENSITIVE SODIUM CHANNEL-RELATED"/>
    <property type="match status" value="1"/>
</dbReference>
<evidence type="ECO:0000256" key="3">
    <source>
        <dbReference type="ARBA" id="ARBA00022448"/>
    </source>
</evidence>
<dbReference type="EMBL" id="CAJFCV020000002">
    <property type="protein sequence ID" value="CAG9093559.1"/>
    <property type="molecule type" value="Genomic_DNA"/>
</dbReference>
<feature type="transmembrane region" description="Helical" evidence="15">
    <location>
        <begin position="450"/>
        <end position="477"/>
    </location>
</feature>
<evidence type="ECO:0000313" key="20">
    <source>
        <dbReference type="WBParaSite" id="BXY_1083200.1"/>
    </source>
</evidence>
<evidence type="ECO:0000256" key="7">
    <source>
        <dbReference type="ARBA" id="ARBA00023053"/>
    </source>
</evidence>
<dbReference type="SMR" id="A0A1I7SCS9"/>
<dbReference type="InterPro" id="IPR020903">
    <property type="entry name" value="ENaC_CS"/>
</dbReference>
<keyword evidence="8 13" id="KW-0406">Ion transport</keyword>
<evidence type="ECO:0000256" key="1">
    <source>
        <dbReference type="ARBA" id="ARBA00004141"/>
    </source>
</evidence>
<dbReference type="Proteomes" id="UP000095284">
    <property type="component" value="Unplaced"/>
</dbReference>
<sequence>MPKRKIDVRSTVGDILDDFAEWTSIHAVPHIALADTVCIALFWTVVFVVCAALMVYLIYTSIHNFLSYQTTLTPRRVSGEQNFPCVTICNVSPWKLSKAPGTDLEALIEAYNANAVSSTYGFDKPFTMREAMRAHRWTEFMFEVLKEADVNGSANLSFDFQDDLLVTCEFLQNDCNFTNNIKFFYDAYFGKCAILNSNGTWKTTRAGPYYGLRITLKTPSSEYLPWVQDAGVVFYVHGTGETPFEDTFGYLAKVGRVSSVGVKYFERKKLGHPYSTCVNNATDLNDYYGNKYEVEACIRSCLQDAIISSCGCYDPQYNYPSDVSVSSCYKSNDSNTAMDCADEIINENGITNTTEAFSISSCNCPPSCDQSYYQISMSQAVWPARSYTPAQCLNMSESTAFWTTTAECIAWYKNNTVLIEIYYERTSWQSSVETASYTLVNLIADTGGQLGLWLGMSVISIFELVTLGAILIAYYIIKPDPPDLENYDYFDQFDSQLKLQQKSLNKLNSRDSHIPPMIAEAAPVPAVTDLGSIHDYGKESQSADSRRVASNDSKPPMEHAGSSTSLLNSQDKKSQ</sequence>
<evidence type="ECO:0000313" key="19">
    <source>
        <dbReference type="Proteomes" id="UP000659654"/>
    </source>
</evidence>
<dbReference type="AlphaFoldDB" id="A0A1I7SCS9"/>
<evidence type="ECO:0000256" key="9">
    <source>
        <dbReference type="ARBA" id="ARBA00023136"/>
    </source>
</evidence>
<dbReference type="Gene3D" id="1.10.287.770">
    <property type="entry name" value="YojJ-like"/>
    <property type="match status" value="1"/>
</dbReference>
<evidence type="ECO:0000256" key="12">
    <source>
        <dbReference type="ARBA" id="ARBA00023303"/>
    </source>
</evidence>
<dbReference type="GO" id="GO:0015280">
    <property type="term" value="F:ligand-gated sodium channel activity"/>
    <property type="evidence" value="ECO:0007669"/>
    <property type="project" value="TreeGrafter"/>
</dbReference>
<reference evidence="17" key="2">
    <citation type="submission" date="2020-08" db="EMBL/GenBank/DDBJ databases">
        <authorList>
            <person name="Kikuchi T."/>
        </authorList>
    </citation>
    <scope>NUCLEOTIDE SEQUENCE</scope>
    <source>
        <strain evidence="16">Ka4C1</strain>
    </source>
</reference>
<evidence type="ECO:0000256" key="13">
    <source>
        <dbReference type="RuleBase" id="RU000679"/>
    </source>
</evidence>
<dbReference type="Proteomes" id="UP000582659">
    <property type="component" value="Unassembled WGS sequence"/>
</dbReference>
<evidence type="ECO:0000256" key="14">
    <source>
        <dbReference type="SAM" id="MobiDB-lite"/>
    </source>
</evidence>
<dbReference type="GO" id="GO:0005886">
    <property type="term" value="C:plasma membrane"/>
    <property type="evidence" value="ECO:0007669"/>
    <property type="project" value="TreeGrafter"/>
</dbReference>
<dbReference type="PROSITE" id="PS01206">
    <property type="entry name" value="ASC"/>
    <property type="match status" value="1"/>
</dbReference>
<keyword evidence="12 13" id="KW-0407">Ion channel</keyword>
<comment type="subcellular location">
    <subcellularLocation>
        <location evidence="1">Membrane</location>
        <topology evidence="1">Multi-pass membrane protein</topology>
    </subcellularLocation>
</comment>
<evidence type="ECO:0000256" key="6">
    <source>
        <dbReference type="ARBA" id="ARBA00022989"/>
    </source>
</evidence>
<dbReference type="Proteomes" id="UP000659654">
    <property type="component" value="Unassembled WGS sequence"/>
</dbReference>
<keyword evidence="7" id="KW-0915">Sodium</keyword>
<evidence type="ECO:0000256" key="4">
    <source>
        <dbReference type="ARBA" id="ARBA00022461"/>
    </source>
</evidence>
<evidence type="ECO:0000256" key="5">
    <source>
        <dbReference type="ARBA" id="ARBA00022692"/>
    </source>
</evidence>
<dbReference type="InterPro" id="IPR001873">
    <property type="entry name" value="ENaC"/>
</dbReference>
<name>A0A1I7SCS9_BURXY</name>
<dbReference type="EMBL" id="CAJFDI010000002">
    <property type="protein sequence ID" value="CAD5213872.1"/>
    <property type="molecule type" value="Genomic_DNA"/>
</dbReference>
<dbReference type="PANTHER" id="PTHR11690:SF153">
    <property type="entry name" value="AMILORIDE-SENSITIVE SODIUM CHANNEL"/>
    <property type="match status" value="1"/>
</dbReference>
<evidence type="ECO:0000256" key="8">
    <source>
        <dbReference type="ARBA" id="ARBA00023065"/>
    </source>
</evidence>
<evidence type="ECO:0000256" key="10">
    <source>
        <dbReference type="ARBA" id="ARBA00023180"/>
    </source>
</evidence>
<dbReference type="Gene3D" id="2.60.470.10">
    <property type="entry name" value="Acid-sensing ion channels like domains"/>
    <property type="match status" value="1"/>
</dbReference>
<evidence type="ECO:0000313" key="16">
    <source>
        <dbReference type="EMBL" id="CAD5213872.1"/>
    </source>
</evidence>
<proteinExistence type="inferred from homology"/>
<evidence type="ECO:0000256" key="11">
    <source>
        <dbReference type="ARBA" id="ARBA00023201"/>
    </source>
</evidence>
<organism evidence="18 20">
    <name type="scientific">Bursaphelenchus xylophilus</name>
    <name type="common">Pinewood nematode worm</name>
    <name type="synonym">Aphelenchoides xylophilus</name>
    <dbReference type="NCBI Taxonomy" id="6326"/>
    <lineage>
        <taxon>Eukaryota</taxon>
        <taxon>Metazoa</taxon>
        <taxon>Ecdysozoa</taxon>
        <taxon>Nematoda</taxon>
        <taxon>Chromadorea</taxon>
        <taxon>Rhabditida</taxon>
        <taxon>Tylenchina</taxon>
        <taxon>Tylenchomorpha</taxon>
        <taxon>Aphelenchoidea</taxon>
        <taxon>Aphelenchoididae</taxon>
        <taxon>Bursaphelenchus</taxon>
    </lineage>
</organism>
<dbReference type="PRINTS" id="PR01078">
    <property type="entry name" value="AMINACHANNEL"/>
</dbReference>
<feature type="transmembrane region" description="Helical" evidence="15">
    <location>
        <begin position="37"/>
        <end position="59"/>
    </location>
</feature>
<evidence type="ECO:0000313" key="18">
    <source>
        <dbReference type="Proteomes" id="UP000095284"/>
    </source>
</evidence>
<evidence type="ECO:0000313" key="17">
    <source>
        <dbReference type="EMBL" id="CAG9093559.1"/>
    </source>
</evidence>
<protein>
    <submittedName>
        <fullName evidence="16">(pine wood nematode) hypothetical protein</fullName>
    </submittedName>
</protein>
<comment type="similarity">
    <text evidence="2 13">Belongs to the amiloride-sensitive sodium channel (TC 1.A.6) family.</text>
</comment>
<keyword evidence="4 13" id="KW-0894">Sodium channel</keyword>
<keyword evidence="3 13" id="KW-0813">Transport</keyword>
<dbReference type="Pfam" id="PF00858">
    <property type="entry name" value="ASC"/>
    <property type="match status" value="1"/>
</dbReference>